<dbReference type="Proteomes" id="UP000893823">
    <property type="component" value="Unassembled WGS sequence"/>
</dbReference>
<protein>
    <submittedName>
        <fullName evidence="2">Uncharacterized protein</fullName>
    </submittedName>
</protein>
<evidence type="ECO:0000256" key="1">
    <source>
        <dbReference type="SAM" id="MobiDB-lite"/>
    </source>
</evidence>
<dbReference type="EMBL" id="SODL02000005">
    <property type="protein sequence ID" value="MCP2368779.1"/>
    <property type="molecule type" value="Genomic_DNA"/>
</dbReference>
<comment type="caution">
    <text evidence="2">The sequence shown here is derived from an EMBL/GenBank/DDBJ whole genome shotgun (WGS) entry which is preliminary data.</text>
</comment>
<reference evidence="2" key="1">
    <citation type="submission" date="2022-06" db="EMBL/GenBank/DDBJ databases">
        <title>Genomic Encyclopedia of Type Strains, Phase III (KMG-III): the genomes of soil and plant-associated and newly described type strains.</title>
        <authorList>
            <person name="Whitman W."/>
        </authorList>
    </citation>
    <scope>NUCLEOTIDE SEQUENCE</scope>
    <source>
        <strain evidence="2">CPCC 202695</strain>
    </source>
</reference>
<evidence type="ECO:0000313" key="3">
    <source>
        <dbReference type="Proteomes" id="UP000893823"/>
    </source>
</evidence>
<dbReference type="RefSeq" id="WP_308800455.1">
    <property type="nucleotide sequence ID" value="NZ_BMDN01000005.1"/>
</dbReference>
<keyword evidence="3" id="KW-1185">Reference proteome</keyword>
<evidence type="ECO:0000313" key="2">
    <source>
        <dbReference type="EMBL" id="MCP2368779.1"/>
    </source>
</evidence>
<proteinExistence type="predicted"/>
<gene>
    <name evidence="2" type="ORF">BCL57_002955</name>
</gene>
<organism evidence="2 3">
    <name type="scientific">Agromyces flavus</name>
    <dbReference type="NCBI Taxonomy" id="589382"/>
    <lineage>
        <taxon>Bacteria</taxon>
        <taxon>Bacillati</taxon>
        <taxon>Actinomycetota</taxon>
        <taxon>Actinomycetes</taxon>
        <taxon>Micrococcales</taxon>
        <taxon>Microbacteriaceae</taxon>
        <taxon>Agromyces</taxon>
    </lineage>
</organism>
<name>A0ABT1KPH9_9MICO</name>
<accession>A0ABT1KPH9</accession>
<sequence length="61" mass="6598">MRRPESSAGYAALLELLDEEPPEFVPLDAPADVAEPVAPDEEDVSPVELPDLAEPARESVR</sequence>
<feature type="region of interest" description="Disordered" evidence="1">
    <location>
        <begin position="32"/>
        <end position="61"/>
    </location>
</feature>